<dbReference type="Proteomes" id="UP000754883">
    <property type="component" value="Unassembled WGS sequence"/>
</dbReference>
<protein>
    <submittedName>
        <fullName evidence="1">Uncharacterized protein</fullName>
    </submittedName>
</protein>
<reference evidence="2" key="1">
    <citation type="submission" date="2019-06" db="EMBL/GenBank/DDBJ databases">
        <authorList>
            <person name="Broberg M."/>
        </authorList>
    </citation>
    <scope>NUCLEOTIDE SEQUENCE [LARGE SCALE GENOMIC DNA]</scope>
</reference>
<dbReference type="AlphaFoldDB" id="A0A9N9U0T7"/>
<organism evidence="1 2">
    <name type="scientific">Clonostachys byssicola</name>
    <dbReference type="NCBI Taxonomy" id="160290"/>
    <lineage>
        <taxon>Eukaryota</taxon>
        <taxon>Fungi</taxon>
        <taxon>Dikarya</taxon>
        <taxon>Ascomycota</taxon>
        <taxon>Pezizomycotina</taxon>
        <taxon>Sordariomycetes</taxon>
        <taxon>Hypocreomycetidae</taxon>
        <taxon>Hypocreales</taxon>
        <taxon>Bionectriaceae</taxon>
        <taxon>Clonostachys</taxon>
    </lineage>
</organism>
<accession>A0A9N9U0T7</accession>
<keyword evidence="2" id="KW-1185">Reference proteome</keyword>
<dbReference type="EMBL" id="CABFNO020001240">
    <property type="protein sequence ID" value="CAG9971157.1"/>
    <property type="molecule type" value="Genomic_DNA"/>
</dbReference>
<sequence length="124" mass="13178">MSAVGVRVSGCGLVDGMDPDKIRSRGSGLVTGIIEGTFWGRGAADAIGCRCGPSLWGLQVPRTCSSAHPTMASLPVDCQGAAIWAIEIGAKRARVRRARGFKVVRRPQQITPFLCLLKQSQKIS</sequence>
<proteinExistence type="predicted"/>
<evidence type="ECO:0000313" key="2">
    <source>
        <dbReference type="Proteomes" id="UP000754883"/>
    </source>
</evidence>
<evidence type="ECO:0000313" key="1">
    <source>
        <dbReference type="EMBL" id="CAG9971157.1"/>
    </source>
</evidence>
<reference evidence="1 2" key="2">
    <citation type="submission" date="2021-10" db="EMBL/GenBank/DDBJ databases">
        <authorList>
            <person name="Piombo E."/>
        </authorList>
    </citation>
    <scope>NUCLEOTIDE SEQUENCE [LARGE SCALE GENOMIC DNA]</scope>
</reference>
<name>A0A9N9U0T7_9HYPO</name>
<gene>
    <name evidence="1" type="ORF">CBYS24578_00000300</name>
</gene>
<comment type="caution">
    <text evidence="1">The sequence shown here is derived from an EMBL/GenBank/DDBJ whole genome shotgun (WGS) entry which is preliminary data.</text>
</comment>